<name>A0A1B4FVA4_9BURK</name>
<protein>
    <submittedName>
        <fullName evidence="1">Uncharacterized protein</fullName>
    </submittedName>
</protein>
<accession>A0A1B4FVA4</accession>
<proteinExistence type="predicted"/>
<sequence length="59" mass="6384">MFSAVSALETQMGSVEAYNRLCEAAHNLKAKIDAGKGHAQHPMWATDPKMIYPAGADHD</sequence>
<evidence type="ECO:0000313" key="2">
    <source>
        <dbReference type="Proteomes" id="UP000067711"/>
    </source>
</evidence>
<reference evidence="1 2" key="1">
    <citation type="submission" date="2015-12" db="EMBL/GenBank/DDBJ databases">
        <title>Diversity of Burkholderia near neighbor genomes.</title>
        <authorList>
            <person name="Sahl J."/>
            <person name="Wagner D."/>
            <person name="Keim P."/>
        </authorList>
    </citation>
    <scope>NUCLEOTIDE SEQUENCE [LARGE SCALE GENOMIC DNA]</scope>
    <source>
        <strain evidence="1 2">BDU8</strain>
    </source>
</reference>
<evidence type="ECO:0000313" key="1">
    <source>
        <dbReference type="EMBL" id="AOJ07625.1"/>
    </source>
</evidence>
<gene>
    <name evidence="1" type="ORF">WS71_10100</name>
</gene>
<dbReference type="AlphaFoldDB" id="A0A1B4FVA4"/>
<dbReference type="EMBL" id="CP013388">
    <property type="protein sequence ID" value="AOJ07625.1"/>
    <property type="molecule type" value="Genomic_DNA"/>
</dbReference>
<organism evidence="1 2">
    <name type="scientific">Burkholderia mayonis</name>
    <dbReference type="NCBI Taxonomy" id="1385591"/>
    <lineage>
        <taxon>Bacteria</taxon>
        <taxon>Pseudomonadati</taxon>
        <taxon>Pseudomonadota</taxon>
        <taxon>Betaproteobacteria</taxon>
        <taxon>Burkholderiales</taxon>
        <taxon>Burkholderiaceae</taxon>
        <taxon>Burkholderia</taxon>
        <taxon>pseudomallei group</taxon>
    </lineage>
</organism>
<dbReference type="Proteomes" id="UP000067711">
    <property type="component" value="Chromosome 2"/>
</dbReference>